<dbReference type="STRING" id="1123265.GCA_000686625_04925"/>
<evidence type="ECO:0008006" key="3">
    <source>
        <dbReference type="Google" id="ProtNLM"/>
    </source>
</evidence>
<sequence>MVICDEAFMDGIPEILRNWDAIHVTLKEASRLATNGLPISTEVYITDPAFKHIGAQIEKHGIKVEYIDFSISRSFGGSFRCSTQPLLRVAK</sequence>
<accession>A0A4U9U728</accession>
<dbReference type="KEGG" id="stha:NCTC11429_00163"/>
<protein>
    <recommendedName>
        <fullName evidence="3">Amidinotransferase</fullName>
    </recommendedName>
</protein>
<dbReference type="AlphaFoldDB" id="A0A4U9U728"/>
<reference evidence="1 2" key="1">
    <citation type="submission" date="2019-05" db="EMBL/GenBank/DDBJ databases">
        <authorList>
            <consortium name="Pathogen Informatics"/>
        </authorList>
    </citation>
    <scope>NUCLEOTIDE SEQUENCE [LARGE SCALE GENOMIC DNA]</scope>
    <source>
        <strain evidence="1 2">NCTC11429</strain>
    </source>
</reference>
<dbReference type="EMBL" id="LR590484">
    <property type="protein sequence ID" value="VTR28273.1"/>
    <property type="molecule type" value="Genomic_DNA"/>
</dbReference>
<proteinExistence type="predicted"/>
<gene>
    <name evidence="1" type="ORF">NCTC11429_00163</name>
</gene>
<organism evidence="1 2">
    <name type="scientific">Sphingobacterium thalpophilum</name>
    <dbReference type="NCBI Taxonomy" id="259"/>
    <lineage>
        <taxon>Bacteria</taxon>
        <taxon>Pseudomonadati</taxon>
        <taxon>Bacteroidota</taxon>
        <taxon>Sphingobacteriia</taxon>
        <taxon>Sphingobacteriales</taxon>
        <taxon>Sphingobacteriaceae</taxon>
        <taxon>Sphingobacterium</taxon>
    </lineage>
</organism>
<dbReference type="SUPFAM" id="SSF55909">
    <property type="entry name" value="Pentein"/>
    <property type="match status" value="1"/>
</dbReference>
<dbReference type="Proteomes" id="UP000308196">
    <property type="component" value="Chromosome"/>
</dbReference>
<evidence type="ECO:0000313" key="1">
    <source>
        <dbReference type="EMBL" id="VTR28273.1"/>
    </source>
</evidence>
<evidence type="ECO:0000313" key="2">
    <source>
        <dbReference type="Proteomes" id="UP000308196"/>
    </source>
</evidence>
<dbReference type="Gene3D" id="3.75.10.10">
    <property type="entry name" value="L-arginine/glycine Amidinotransferase, Chain A"/>
    <property type="match status" value="1"/>
</dbReference>
<name>A0A4U9U728_9SPHI</name>